<dbReference type="RefSeq" id="WP_011397463.1">
    <property type="nucleotide sequence ID" value="NC_007645.1"/>
</dbReference>
<evidence type="ECO:0000313" key="1">
    <source>
        <dbReference type="EMBL" id="ABC30395.1"/>
    </source>
</evidence>
<evidence type="ECO:0000313" key="2">
    <source>
        <dbReference type="Proteomes" id="UP000000238"/>
    </source>
</evidence>
<organism evidence="1 2">
    <name type="scientific">Hahella chejuensis (strain KCTC 2396)</name>
    <dbReference type="NCBI Taxonomy" id="349521"/>
    <lineage>
        <taxon>Bacteria</taxon>
        <taxon>Pseudomonadati</taxon>
        <taxon>Pseudomonadota</taxon>
        <taxon>Gammaproteobacteria</taxon>
        <taxon>Oceanospirillales</taxon>
        <taxon>Hahellaceae</taxon>
        <taxon>Hahella</taxon>
    </lineage>
</organism>
<keyword evidence="2" id="KW-1185">Reference proteome</keyword>
<protein>
    <recommendedName>
        <fullName evidence="3">DUF4272 domain-containing protein</fullName>
    </recommendedName>
</protein>
<dbReference type="Pfam" id="PF14094">
    <property type="entry name" value="DUF4272"/>
    <property type="match status" value="1"/>
</dbReference>
<dbReference type="KEGG" id="hch:HCH_03655"/>
<name>Q2SG29_HAHCH</name>
<gene>
    <name evidence="1" type="ordered locus">HCH_03655</name>
</gene>
<proteinExistence type="predicted"/>
<dbReference type="Proteomes" id="UP000000238">
    <property type="component" value="Chromosome"/>
</dbReference>
<dbReference type="AlphaFoldDB" id="Q2SG29"/>
<sequence>MNDADASEKDRLKFGWRYEGLDVPLWALHWAAIELRMKGESNAAINEEIIMERHYALNWLIRYMNQGWDAITPGA</sequence>
<dbReference type="InterPro" id="IPR025368">
    <property type="entry name" value="DUF4272"/>
</dbReference>
<reference evidence="1 2" key="1">
    <citation type="journal article" date="2005" name="Nucleic Acids Res.">
        <title>Genomic blueprint of Hahella chejuensis, a marine microbe producing an algicidal agent.</title>
        <authorList>
            <person name="Jeong H."/>
            <person name="Yim J.H."/>
            <person name="Lee C."/>
            <person name="Choi S.-H."/>
            <person name="Park Y.K."/>
            <person name="Yoon S.H."/>
            <person name="Hur C.-G."/>
            <person name="Kang H.-Y."/>
            <person name="Kim D."/>
            <person name="Lee H.H."/>
            <person name="Park K.H."/>
            <person name="Park S.-H."/>
            <person name="Park H.-S."/>
            <person name="Lee H.K."/>
            <person name="Oh T.K."/>
            <person name="Kim J.F."/>
        </authorList>
    </citation>
    <scope>NUCLEOTIDE SEQUENCE [LARGE SCALE GENOMIC DNA]</scope>
    <source>
        <strain evidence="1 2">KCTC 2396</strain>
    </source>
</reference>
<dbReference type="HOGENOM" id="CLU_2665989_0_0_6"/>
<dbReference type="STRING" id="349521.HCH_03655"/>
<dbReference type="EMBL" id="CP000155">
    <property type="protein sequence ID" value="ABC30395.1"/>
    <property type="molecule type" value="Genomic_DNA"/>
</dbReference>
<dbReference type="OrthoDB" id="4399984at2"/>
<accession>Q2SG29</accession>
<evidence type="ECO:0008006" key="3">
    <source>
        <dbReference type="Google" id="ProtNLM"/>
    </source>
</evidence>